<evidence type="ECO:0000256" key="1">
    <source>
        <dbReference type="SAM" id="Phobius"/>
    </source>
</evidence>
<dbReference type="Pfam" id="PF12146">
    <property type="entry name" value="Hydrolase_4"/>
    <property type="match status" value="1"/>
</dbReference>
<name>A0ABM6WA62_9BACT</name>
<sequence>MISMEKTKVLKYVKKIAIWAIGLYFAAGVILYFVQNKLIFHPEVLPVNYQYKFDIPFQELLIPVNKKVKLSAVLFKANRPRGMVLYFHGNSSNINRYAKAAPDFTQHGYDVLMMDYREFGKSTGRLTEAAMYEDALLMYKVARSRFAPWQIVIYGKSLGTGIAAHLASVRDCRRLLLETPYYSLEDVASQAAPIYPYSLMLDFNLPTYEYLPAVTAPVTIFHGTEDETVPYASGKKLQELLKKDDEFVTIPDGGHNNLRDYPLYRRKLDSVMAL</sequence>
<keyword evidence="1" id="KW-0472">Membrane</keyword>
<evidence type="ECO:0000259" key="2">
    <source>
        <dbReference type="Pfam" id="PF12146"/>
    </source>
</evidence>
<dbReference type="Proteomes" id="UP000246099">
    <property type="component" value="Chromosome"/>
</dbReference>
<proteinExistence type="predicted"/>
<organism evidence="3 4">
    <name type="scientific">Chitinophaga alhagiae</name>
    <dbReference type="NCBI Taxonomy" id="2203219"/>
    <lineage>
        <taxon>Bacteria</taxon>
        <taxon>Pseudomonadati</taxon>
        <taxon>Bacteroidota</taxon>
        <taxon>Chitinophagia</taxon>
        <taxon>Chitinophagales</taxon>
        <taxon>Chitinophagaceae</taxon>
        <taxon>Chitinophaga</taxon>
    </lineage>
</organism>
<dbReference type="RefSeq" id="WP_119076792.1">
    <property type="nucleotide sequence ID" value="NZ_CP029600.1"/>
</dbReference>
<feature type="domain" description="Serine aminopeptidase S33" evidence="2">
    <location>
        <begin position="79"/>
        <end position="183"/>
    </location>
</feature>
<keyword evidence="1" id="KW-1133">Transmembrane helix</keyword>
<dbReference type="GO" id="GO:0016787">
    <property type="term" value="F:hydrolase activity"/>
    <property type="evidence" value="ECO:0007669"/>
    <property type="project" value="UniProtKB-KW"/>
</dbReference>
<dbReference type="EMBL" id="CP029600">
    <property type="protein sequence ID" value="AWO00879.1"/>
    <property type="molecule type" value="Genomic_DNA"/>
</dbReference>
<accession>A0ABM6WA62</accession>
<evidence type="ECO:0000313" key="4">
    <source>
        <dbReference type="Proteomes" id="UP000246099"/>
    </source>
</evidence>
<protein>
    <submittedName>
        <fullName evidence="3">Alpha/beta hydrolase</fullName>
    </submittedName>
</protein>
<dbReference type="InterPro" id="IPR029058">
    <property type="entry name" value="AB_hydrolase_fold"/>
</dbReference>
<dbReference type="SUPFAM" id="SSF53474">
    <property type="entry name" value="alpha/beta-Hydrolases"/>
    <property type="match status" value="1"/>
</dbReference>
<evidence type="ECO:0000313" key="3">
    <source>
        <dbReference type="EMBL" id="AWO00879.1"/>
    </source>
</evidence>
<dbReference type="PANTHER" id="PTHR12277:SF81">
    <property type="entry name" value="PROTEIN ABHD13"/>
    <property type="match status" value="1"/>
</dbReference>
<feature type="transmembrane region" description="Helical" evidence="1">
    <location>
        <begin position="12"/>
        <end position="34"/>
    </location>
</feature>
<keyword evidence="3" id="KW-0378">Hydrolase</keyword>
<keyword evidence="1" id="KW-0812">Transmembrane</keyword>
<keyword evidence="4" id="KW-1185">Reference proteome</keyword>
<dbReference type="PANTHER" id="PTHR12277">
    <property type="entry name" value="ALPHA/BETA HYDROLASE DOMAIN-CONTAINING PROTEIN"/>
    <property type="match status" value="1"/>
</dbReference>
<reference evidence="3 4" key="1">
    <citation type="submission" date="2018-05" db="EMBL/GenBank/DDBJ databases">
        <title>Chitinophaga sp. nov., isolated from rhizosphere soil of Alhagi.</title>
        <authorList>
            <person name="Liu Y."/>
        </authorList>
    </citation>
    <scope>NUCLEOTIDE SEQUENCE [LARGE SCALE GENOMIC DNA]</scope>
    <source>
        <strain evidence="3 4">T22</strain>
    </source>
</reference>
<gene>
    <name evidence="3" type="ORF">DLD77_03790</name>
</gene>
<dbReference type="InterPro" id="IPR022742">
    <property type="entry name" value="Hydrolase_4"/>
</dbReference>
<dbReference type="Gene3D" id="3.40.50.1820">
    <property type="entry name" value="alpha/beta hydrolase"/>
    <property type="match status" value="1"/>
</dbReference>